<gene>
    <name evidence="1" type="ORF">L228DRAFT_248599</name>
</gene>
<organism evidence="1 2">
    <name type="scientific">Xylona heveae (strain CBS 132557 / TC161)</name>
    <dbReference type="NCBI Taxonomy" id="1328760"/>
    <lineage>
        <taxon>Eukaryota</taxon>
        <taxon>Fungi</taxon>
        <taxon>Dikarya</taxon>
        <taxon>Ascomycota</taxon>
        <taxon>Pezizomycotina</taxon>
        <taxon>Xylonomycetes</taxon>
        <taxon>Xylonales</taxon>
        <taxon>Xylonaceae</taxon>
        <taxon>Xylona</taxon>
    </lineage>
</organism>
<dbReference type="InParanoid" id="A0A165G7Y5"/>
<evidence type="ECO:0000313" key="2">
    <source>
        <dbReference type="Proteomes" id="UP000076632"/>
    </source>
</evidence>
<dbReference type="EMBL" id="KV407460">
    <property type="protein sequence ID" value="KZF21845.1"/>
    <property type="molecule type" value="Genomic_DNA"/>
</dbReference>
<reference evidence="1 2" key="1">
    <citation type="journal article" date="2016" name="Fungal Biol.">
        <title>The genome of Xylona heveae provides a window into fungal endophytism.</title>
        <authorList>
            <person name="Gazis R."/>
            <person name="Kuo A."/>
            <person name="Riley R."/>
            <person name="LaButti K."/>
            <person name="Lipzen A."/>
            <person name="Lin J."/>
            <person name="Amirebrahimi M."/>
            <person name="Hesse C.N."/>
            <person name="Spatafora J.W."/>
            <person name="Henrissat B."/>
            <person name="Hainaut M."/>
            <person name="Grigoriev I.V."/>
            <person name="Hibbett D.S."/>
        </authorList>
    </citation>
    <scope>NUCLEOTIDE SEQUENCE [LARGE SCALE GENOMIC DNA]</scope>
    <source>
        <strain evidence="1 2">TC161</strain>
    </source>
</reference>
<dbReference type="Proteomes" id="UP000076632">
    <property type="component" value="Unassembled WGS sequence"/>
</dbReference>
<accession>A0A165G7Y5</accession>
<protein>
    <submittedName>
        <fullName evidence="1">Uncharacterized protein</fullName>
    </submittedName>
</protein>
<name>A0A165G7Y5_XYLHT</name>
<dbReference type="RefSeq" id="XP_018187400.1">
    <property type="nucleotide sequence ID" value="XM_018332889.1"/>
</dbReference>
<proteinExistence type="predicted"/>
<keyword evidence="2" id="KW-1185">Reference proteome</keyword>
<dbReference type="AlphaFoldDB" id="A0A165G7Y5"/>
<dbReference type="GeneID" id="28898026"/>
<evidence type="ECO:0000313" key="1">
    <source>
        <dbReference type="EMBL" id="KZF21845.1"/>
    </source>
</evidence>
<sequence>MAGVFTGYTKTAIEWRFQAYKKAVEDQRLVQRNFSLLLTTILPKLPNVSAVLRDSICRYGSKMRRRCSTCLQKHLVVERTVTEESECSLFSSGLEFSAAPFYSFHHSSMMLLCLSTGTHPARLRPEPFESEWTVKLLQGLHSSKLRVRKLDLGLWPDMGLSALSFLSQFSPDIPRWYLGSTTTVGNIELLKVNAAVSEPTGIQAERREFIGNNLTNLERLFTSISCGGRPLRELTLVLGEDFLATERVNYECRVPQLTQYFNDENWKRLASGGLARTCLRHFAPTLEKLDLSFMQNFTSRRVFRDLLGIPRAQLNSSETANAATNNETPENNETTQRMILFPRLTHLALRFGTLFVGIDDFLAFLLPHMRPSSIFGPSVGLQHLRLSGITLCHGSWRRVFESLRVGFDTGAAAIDEDGYEVIWRDPVEIASIWAQGSINNAPGTSEAAPTLNAFSPRYAGTLGSSGLTPFNTNPSSSTSVAPATQTHHIQLQSFVVHNLRLCPTKQAFRHFPENVTPIPAGELGSLFVLINCSLLISEIDISHAIDYVLGCKDNWMQVLEALDDGDSETITLPYKHVLMQEGF</sequence>